<sequence length="901" mass="94041">MDTVKPRLLGTTAIAFALLGGVVTAPSAAAAPSNAHAWTVRSPGGTGVTAALNLDGAGALHLAVASGGSPVLAPGKLGITTSAHEFDSGLSFAGRRDKVVRESYDMVTGKQLDRSATMNESTFTFRTADHASFDVVVRAARDGVAYRYVVGGSGPVTVQKEASTFELPADATAWVQPYQSAYETERTQTTAATANTAEPRTCTGSTCSFGYPTLFKVGGDYALLTESDVDGRYSGTHLDHVDGSTAYTVALADNKPVTAPGPLATPWRTAIVGSLDTVVRSTLVDDLAPPSKVADTSWIKPGVADWSWLTGGVDASASAATQRSFIDYAAAHGLSYTLVDYGWQESEIPDLVRYARARGVDVVLWFAWTDLATQQQRDSWLPKIKSWGVAGVKVDYMDSDAQSQFQWYGAILADTARLHLMIDFHGATIPRGLQRTWPQVMSVEGVRGEENGQNADRDIFLAFTRNIVGSMDYTPTWFSRPNRQDSAGHELAQAVVFESGWTHLGDDPAGFATQPAAERYFEQLPTTWDETRLAAGSPEQDANGNRQVVLARRNGDRWFVGGLLAGPGATMTTPLGFLGRGRWLVETTSDSNGTLTRTVSTHTAADTLSVTSPVNGGFAAIACPAAPGRTSCDKPVVTAPATSLTLTPQTAVVNPGSSLSVGAGFTLPQGAPLHDVRLGLDAARLPAGWKSAGRTVSAGTLPAGAVLSGQWTVTVPAGQQGAVVEVPVVATYARPGAEPIHVEQVVSVKVPPHGTVAVSTLPFESATNGWGPVERDQSNGETGSGDGKPITVHGTVYPRGLGANAVSDVKLFLGGRCSTFTATVGIDDEVAASTQGSVTFSVLGDGKTLSSTPVLTSAGGPAQLTANVSGAQELDLVLGDGGDGTAFDHGDWAMPELTCQG</sequence>
<dbReference type="InterPro" id="IPR014718">
    <property type="entry name" value="GH-type_carb-bd"/>
</dbReference>
<evidence type="ECO:0000313" key="7">
    <source>
        <dbReference type="Proteomes" id="UP000198582"/>
    </source>
</evidence>
<dbReference type="AlphaFoldDB" id="A0A1H8XF09"/>
<dbReference type="STRING" id="394193.SAMN04489732_107154"/>
<feature type="chain" id="PRO_5011657560" evidence="4">
    <location>
        <begin position="31"/>
        <end position="901"/>
    </location>
</feature>
<dbReference type="InterPro" id="IPR029486">
    <property type="entry name" value="GH97_N"/>
</dbReference>
<dbReference type="InterPro" id="IPR017853">
    <property type="entry name" value="GH"/>
</dbReference>
<proteinExistence type="predicted"/>
<dbReference type="InterPro" id="IPR019563">
    <property type="entry name" value="GH97_catalytic"/>
</dbReference>
<dbReference type="Pfam" id="PF10633">
    <property type="entry name" value="NPCBM_assoc"/>
    <property type="match status" value="1"/>
</dbReference>
<evidence type="ECO:0000256" key="2">
    <source>
        <dbReference type="ARBA" id="ARBA00023295"/>
    </source>
</evidence>
<reference evidence="6 7" key="1">
    <citation type="submission" date="2016-10" db="EMBL/GenBank/DDBJ databases">
        <authorList>
            <person name="de Groot N.N."/>
        </authorList>
    </citation>
    <scope>NUCLEOTIDE SEQUENCE [LARGE SCALE GENOMIC DNA]</scope>
    <source>
        <strain evidence="6 7">DSM 44993</strain>
    </source>
</reference>
<organism evidence="6 7">
    <name type="scientific">Amycolatopsis saalfeldensis</name>
    <dbReference type="NCBI Taxonomy" id="394193"/>
    <lineage>
        <taxon>Bacteria</taxon>
        <taxon>Bacillati</taxon>
        <taxon>Actinomycetota</taxon>
        <taxon>Actinomycetes</taxon>
        <taxon>Pseudonocardiales</taxon>
        <taxon>Pseudonocardiaceae</taxon>
        <taxon>Amycolatopsis</taxon>
    </lineage>
</organism>
<dbReference type="SUPFAM" id="SSF49785">
    <property type="entry name" value="Galactose-binding domain-like"/>
    <property type="match status" value="1"/>
</dbReference>
<feature type="region of interest" description="Disordered" evidence="3">
    <location>
        <begin position="767"/>
        <end position="791"/>
    </location>
</feature>
<dbReference type="Gene3D" id="3.20.20.70">
    <property type="entry name" value="Aldolase class I"/>
    <property type="match status" value="1"/>
</dbReference>
<dbReference type="Pfam" id="PF14509">
    <property type="entry name" value="GH97_C"/>
    <property type="match status" value="1"/>
</dbReference>
<feature type="domain" description="Glycosyl hydrolase family 98 putative carbohydrate-binding module" evidence="5">
    <location>
        <begin position="752"/>
        <end position="899"/>
    </location>
</feature>
<dbReference type="SMART" id="SM00776">
    <property type="entry name" value="NPCBM"/>
    <property type="match status" value="1"/>
</dbReference>
<dbReference type="Gene3D" id="2.60.120.1060">
    <property type="entry name" value="NPCBM/NEW2 domain"/>
    <property type="match status" value="1"/>
</dbReference>
<evidence type="ECO:0000256" key="3">
    <source>
        <dbReference type="SAM" id="MobiDB-lite"/>
    </source>
</evidence>
<evidence type="ECO:0000259" key="5">
    <source>
        <dbReference type="SMART" id="SM00776"/>
    </source>
</evidence>
<evidence type="ECO:0000256" key="1">
    <source>
        <dbReference type="ARBA" id="ARBA00022801"/>
    </source>
</evidence>
<keyword evidence="2" id="KW-0326">Glycosidase</keyword>
<dbReference type="GO" id="GO:0030246">
    <property type="term" value="F:carbohydrate binding"/>
    <property type="evidence" value="ECO:0007669"/>
    <property type="project" value="InterPro"/>
</dbReference>
<dbReference type="Proteomes" id="UP000198582">
    <property type="component" value="Unassembled WGS sequence"/>
</dbReference>
<dbReference type="Gene3D" id="2.60.40.1180">
    <property type="entry name" value="Golgi alpha-mannosidase II"/>
    <property type="match status" value="1"/>
</dbReference>
<accession>A0A1H8XF09</accession>
<dbReference type="Gene3D" id="2.70.98.10">
    <property type="match status" value="1"/>
</dbReference>
<dbReference type="InterPro" id="IPR013222">
    <property type="entry name" value="Glyco_hyd_98_carb-bd"/>
</dbReference>
<evidence type="ECO:0000256" key="4">
    <source>
        <dbReference type="SAM" id="SignalP"/>
    </source>
</evidence>
<feature type="signal peptide" evidence="4">
    <location>
        <begin position="1"/>
        <end position="30"/>
    </location>
</feature>
<dbReference type="PANTHER" id="PTHR35803:SF2">
    <property type="entry name" value="RETAINING ALPHA-GALACTOSIDASE"/>
    <property type="match status" value="1"/>
</dbReference>
<evidence type="ECO:0000313" key="6">
    <source>
        <dbReference type="EMBL" id="SEP38476.1"/>
    </source>
</evidence>
<dbReference type="InterPro" id="IPR018905">
    <property type="entry name" value="A-galactase_NEW3"/>
</dbReference>
<keyword evidence="7" id="KW-1185">Reference proteome</keyword>
<dbReference type="Pfam" id="PF10566">
    <property type="entry name" value="Glyco_hydro_97"/>
    <property type="match status" value="1"/>
</dbReference>
<dbReference type="PANTHER" id="PTHR35803">
    <property type="entry name" value="GLUCAN 1,4-ALPHA-GLUCOSIDASE SUSB-RELATED"/>
    <property type="match status" value="1"/>
</dbReference>
<protein>
    <submittedName>
        <fullName evidence="6">NPCBM-associated, NEW3 domain of alpha-galactosidase</fullName>
    </submittedName>
</protein>
<keyword evidence="1" id="KW-0378">Hydrolase</keyword>
<name>A0A1H8XF09_9PSEU</name>
<dbReference type="Pfam" id="PF14508">
    <property type="entry name" value="GH97_N"/>
    <property type="match status" value="1"/>
</dbReference>
<dbReference type="InterPro" id="IPR013785">
    <property type="entry name" value="Aldolase_TIM"/>
</dbReference>
<dbReference type="GO" id="GO:0016798">
    <property type="term" value="F:hydrolase activity, acting on glycosyl bonds"/>
    <property type="evidence" value="ECO:0007669"/>
    <property type="project" value="UniProtKB-KW"/>
</dbReference>
<dbReference type="InterPro" id="IPR029483">
    <property type="entry name" value="GH97_C"/>
</dbReference>
<dbReference type="OrthoDB" id="57532at2"/>
<dbReference type="SUPFAM" id="SSF51445">
    <property type="entry name" value="(Trans)glycosidases"/>
    <property type="match status" value="1"/>
</dbReference>
<dbReference type="InterPro" id="IPR038637">
    <property type="entry name" value="NPCBM_sf"/>
</dbReference>
<dbReference type="InterPro" id="IPR013780">
    <property type="entry name" value="Glyco_hydro_b"/>
</dbReference>
<gene>
    <name evidence="6" type="ORF">SAMN04489732_107154</name>
</gene>
<dbReference type="EMBL" id="FOEF01000007">
    <property type="protein sequence ID" value="SEP38476.1"/>
    <property type="molecule type" value="Genomic_DNA"/>
</dbReference>
<keyword evidence="4" id="KW-0732">Signal</keyword>
<dbReference type="InterPro" id="IPR052720">
    <property type="entry name" value="Glycosyl_hydrolase_97"/>
</dbReference>
<dbReference type="InterPro" id="IPR008979">
    <property type="entry name" value="Galactose-bd-like_sf"/>
</dbReference>
<dbReference type="Pfam" id="PF08305">
    <property type="entry name" value="NPCBM"/>
    <property type="match status" value="1"/>
</dbReference>